<evidence type="ECO:0000256" key="8">
    <source>
        <dbReference type="SAM" id="SignalP"/>
    </source>
</evidence>
<dbReference type="PANTHER" id="PTHR43982:SF6">
    <property type="entry name" value="UBIQUITIN CARBOXYL-TERMINAL HYDROLASE 2-RELATED"/>
    <property type="match status" value="1"/>
</dbReference>
<keyword evidence="8" id="KW-0732">Signal</keyword>
<evidence type="ECO:0000313" key="10">
    <source>
        <dbReference type="EMBL" id="GMK58020.1"/>
    </source>
</evidence>
<dbReference type="PROSITE" id="PS00973">
    <property type="entry name" value="USP_2"/>
    <property type="match status" value="1"/>
</dbReference>
<feature type="compositionally biased region" description="Low complexity" evidence="7">
    <location>
        <begin position="982"/>
        <end position="1003"/>
    </location>
</feature>
<dbReference type="Gene3D" id="3.90.70.10">
    <property type="entry name" value="Cysteine proteinases"/>
    <property type="match status" value="2"/>
</dbReference>
<feature type="chain" id="PRO_5041933239" description="ubiquitinyl hydrolase 1" evidence="8">
    <location>
        <begin position="17"/>
        <end position="1563"/>
    </location>
</feature>
<evidence type="ECO:0000256" key="7">
    <source>
        <dbReference type="SAM" id="MobiDB-lite"/>
    </source>
</evidence>
<evidence type="ECO:0000256" key="6">
    <source>
        <dbReference type="ARBA" id="ARBA00022807"/>
    </source>
</evidence>
<name>A0AAD3TW43_9TREE</name>
<feature type="region of interest" description="Disordered" evidence="7">
    <location>
        <begin position="131"/>
        <end position="177"/>
    </location>
</feature>
<comment type="catalytic activity">
    <reaction evidence="1">
        <text>Thiol-dependent hydrolysis of ester, thioester, amide, peptide and isopeptide bonds formed by the C-terminal Gly of ubiquitin (a 76-residue protein attached to proteins as an intracellular targeting signal).</text>
        <dbReference type="EC" id="3.4.19.12"/>
    </reaction>
</comment>
<keyword evidence="6" id="KW-0788">Thiol protease</keyword>
<keyword evidence="11" id="KW-1185">Reference proteome</keyword>
<dbReference type="GO" id="GO:0043161">
    <property type="term" value="P:proteasome-mediated ubiquitin-dependent protein catabolic process"/>
    <property type="evidence" value="ECO:0007669"/>
    <property type="project" value="InterPro"/>
</dbReference>
<evidence type="ECO:0000259" key="9">
    <source>
        <dbReference type="PROSITE" id="PS50235"/>
    </source>
</evidence>
<dbReference type="InterPro" id="IPR038765">
    <property type="entry name" value="Papain-like_cys_pep_sf"/>
</dbReference>
<dbReference type="InterPro" id="IPR001394">
    <property type="entry name" value="Peptidase_C19_UCH"/>
</dbReference>
<dbReference type="SUPFAM" id="SSF54001">
    <property type="entry name" value="Cysteine proteinases"/>
    <property type="match status" value="1"/>
</dbReference>
<evidence type="ECO:0000256" key="5">
    <source>
        <dbReference type="ARBA" id="ARBA00022801"/>
    </source>
</evidence>
<proteinExistence type="predicted"/>
<feature type="signal peptide" evidence="8">
    <location>
        <begin position="1"/>
        <end position="16"/>
    </location>
</feature>
<organism evidence="10 11">
    <name type="scientific">Cutaneotrichosporon spelunceum</name>
    <dbReference type="NCBI Taxonomy" id="1672016"/>
    <lineage>
        <taxon>Eukaryota</taxon>
        <taxon>Fungi</taxon>
        <taxon>Dikarya</taxon>
        <taxon>Basidiomycota</taxon>
        <taxon>Agaricomycotina</taxon>
        <taxon>Tremellomycetes</taxon>
        <taxon>Trichosporonales</taxon>
        <taxon>Trichosporonaceae</taxon>
        <taxon>Cutaneotrichosporon</taxon>
    </lineage>
</organism>
<feature type="region of interest" description="Disordered" evidence="7">
    <location>
        <begin position="1500"/>
        <end position="1550"/>
    </location>
</feature>
<accession>A0AAD3TW43</accession>
<dbReference type="Proteomes" id="UP001222932">
    <property type="component" value="Unassembled WGS sequence"/>
</dbReference>
<dbReference type="PROSITE" id="PS50235">
    <property type="entry name" value="USP_3"/>
    <property type="match status" value="1"/>
</dbReference>
<dbReference type="GO" id="GO:0016579">
    <property type="term" value="P:protein deubiquitination"/>
    <property type="evidence" value="ECO:0007669"/>
    <property type="project" value="InterPro"/>
</dbReference>
<dbReference type="PANTHER" id="PTHR43982">
    <property type="entry name" value="UBIQUITIN CARBOXYL-TERMINAL HYDROLASE"/>
    <property type="match status" value="1"/>
</dbReference>
<feature type="region of interest" description="Disordered" evidence="7">
    <location>
        <begin position="24"/>
        <end position="76"/>
    </location>
</feature>
<dbReference type="InterPro" id="IPR025305">
    <property type="entry name" value="UCH_repeat_domain"/>
</dbReference>
<evidence type="ECO:0000256" key="2">
    <source>
        <dbReference type="ARBA" id="ARBA00012759"/>
    </source>
</evidence>
<comment type="caution">
    <text evidence="10">The sequence shown here is derived from an EMBL/GenBank/DDBJ whole genome shotgun (WGS) entry which is preliminary data.</text>
</comment>
<reference evidence="10" key="2">
    <citation type="submission" date="2023-06" db="EMBL/GenBank/DDBJ databases">
        <authorList>
            <person name="Kobayashi Y."/>
            <person name="Kayamori A."/>
            <person name="Aoki K."/>
            <person name="Shiwa Y."/>
            <person name="Fujita N."/>
            <person name="Sugita T."/>
            <person name="Iwasaki W."/>
            <person name="Tanaka N."/>
            <person name="Takashima M."/>
        </authorList>
    </citation>
    <scope>NUCLEOTIDE SEQUENCE</scope>
    <source>
        <strain evidence="10">HIS016</strain>
    </source>
</reference>
<evidence type="ECO:0000256" key="3">
    <source>
        <dbReference type="ARBA" id="ARBA00022670"/>
    </source>
</evidence>
<feature type="region of interest" description="Disordered" evidence="7">
    <location>
        <begin position="966"/>
        <end position="1112"/>
    </location>
</feature>
<keyword evidence="4" id="KW-0833">Ubl conjugation pathway</keyword>
<protein>
    <recommendedName>
        <fullName evidence="2">ubiquitinyl hydrolase 1</fullName>
        <ecNumber evidence="2">3.4.19.12</ecNumber>
    </recommendedName>
</protein>
<dbReference type="EMBL" id="BTCM01000005">
    <property type="protein sequence ID" value="GMK58020.1"/>
    <property type="molecule type" value="Genomic_DNA"/>
</dbReference>
<keyword evidence="3" id="KW-0645">Protease</keyword>
<feature type="compositionally biased region" description="Low complexity" evidence="7">
    <location>
        <begin position="106"/>
        <end position="118"/>
    </location>
</feature>
<gene>
    <name evidence="10" type="primary">UBP2</name>
    <name evidence="10" type="ORF">CspeluHIS016_0500520</name>
</gene>
<dbReference type="Pfam" id="PF00443">
    <property type="entry name" value="UCH"/>
    <property type="match status" value="2"/>
</dbReference>
<reference evidence="10" key="1">
    <citation type="journal article" date="2023" name="BMC Genomics">
        <title>Chromosome-level genome assemblies of Cutaneotrichosporon spp. (Trichosporonales, Basidiomycota) reveal imbalanced evolution between nucleotide sequences and chromosome synteny.</title>
        <authorList>
            <person name="Kobayashi Y."/>
            <person name="Kayamori A."/>
            <person name="Aoki K."/>
            <person name="Shiwa Y."/>
            <person name="Matsutani M."/>
            <person name="Fujita N."/>
            <person name="Sugita T."/>
            <person name="Iwasaki W."/>
            <person name="Tanaka N."/>
            <person name="Takashima M."/>
        </authorList>
    </citation>
    <scope>NUCLEOTIDE SEQUENCE</scope>
    <source>
        <strain evidence="10">HIS016</strain>
    </source>
</reference>
<feature type="domain" description="USP" evidence="9">
    <location>
        <begin position="859"/>
        <end position="1484"/>
    </location>
</feature>
<feature type="compositionally biased region" description="Polar residues" evidence="7">
    <location>
        <begin position="157"/>
        <end position="177"/>
    </location>
</feature>
<keyword evidence="5" id="KW-0378">Hydrolase</keyword>
<feature type="compositionally biased region" description="Basic and acidic residues" evidence="7">
    <location>
        <begin position="1074"/>
        <end position="1085"/>
    </location>
</feature>
<dbReference type="EC" id="3.4.19.12" evidence="2"/>
<feature type="compositionally biased region" description="Pro residues" evidence="7">
    <location>
        <begin position="136"/>
        <end position="148"/>
    </location>
</feature>
<feature type="compositionally biased region" description="Basic and acidic residues" evidence="7">
    <location>
        <begin position="229"/>
        <end position="250"/>
    </location>
</feature>
<dbReference type="Pfam" id="PF13446">
    <property type="entry name" value="RPT"/>
    <property type="match status" value="1"/>
</dbReference>
<dbReference type="InterPro" id="IPR044635">
    <property type="entry name" value="UBP14-like"/>
</dbReference>
<feature type="compositionally biased region" description="Basic and acidic residues" evidence="7">
    <location>
        <begin position="1031"/>
        <end position="1048"/>
    </location>
</feature>
<dbReference type="InterPro" id="IPR018200">
    <property type="entry name" value="USP_CS"/>
</dbReference>
<dbReference type="GO" id="GO:0061136">
    <property type="term" value="P:regulation of proteasomal protein catabolic process"/>
    <property type="evidence" value="ECO:0007669"/>
    <property type="project" value="TreeGrafter"/>
</dbReference>
<dbReference type="GO" id="GO:0004843">
    <property type="term" value="F:cysteine-type deubiquitinase activity"/>
    <property type="evidence" value="ECO:0007669"/>
    <property type="project" value="UniProtKB-EC"/>
</dbReference>
<sequence length="1563" mass="171931">MWNVAWIWALLGAALELEMTSPTTHSSAADDSLRSAVVSGSSEGRDRPPAPLGPRNRQRQGSARTHYTITPPPPISISLPAVVAAPEAVPMSSSDAAPGMEDEPKSVSPTPQTPTTSPTAQVLLAPVPEATVSAPPTLPPRTLPPLPSYQPLAPETATASSPADSGIQLSPATTSTTSVEIMSAAQTECSEPESLPGYSRERYRSPEAVIEHVEDNDCSLPPGIVDATWDDKWDSNESDRWEPKISHPERPQIGPGRLPLRFLQDIHHHPLVRPAVINVPPHTKLPSASPRTSISSIDVAPSMPGITIDDVWETLPGGLAQRGEWYFCAECFGWFHIIAGSGEPPEYRGYDNRIPRPRMNESDEDELQAWGTENSRLRDMQLSRSTAPHSMGHFHTFERLLDLHDDVRIDRVVVDGLVETFSHFDPAYGVVPSQLVGSNLGRENKSELHMSCSSDCWVVVQGPVGGQLPKAAAHEWTQEKRDNPGPGGNGIESAIEGWQLVLRLLQNPLFQEKRGWIKMSNPKFFEMIGPSLRSSIMLQHIGFSCMSGDDGYQVGPFSAGELVTTEHVEQMYKYMLRTWVELTLYLQAFERNHGKPVNTSYISSSTVAEVIGPILELKNIPRAQMPWGKESYSALETLGVSAEDTLETIDVAYDLQMSENIARSAAYFTALEQLSTVDRPDVDTLRLKVAMERSIDRFSLEELDSAYARIGLDQAHLEAIMVDRKELPAEYIYDKHRETIQNAADAEQRMQISNALVMIGKDRGDTVMQSLGRVGGTHLSLDQAYREFNVTPDQPIDNEMLILQYESWIADRPSRKDHYRQALSLIANAPGQERPAIQAFLEGKDISELQGPVRRDIPAGLRNIGNTCYLNSVFQFLYAVKPIRDAVLGFEHTPPAAPPEDEDIRATEKRIKIQSSCRFVEMLGELFRQMYETEQAAVTPAEELARLAILPIDLVDQRRDAVPAPKTGLTIDTLPTIPPLASPSSSAMPTTTDTTPITPTSALSPTISSAGLSPQIRPSPPPRRGRVLGKRASEDRESTFGGSEERLRSSFNRSSSVIDVDSPTRGSSTASDVPRNEDVEMKTEESQGNDLSPADAGLSGLELASPSNVMDGPMTPKIRSTMLLTPDATPPREIGPQFPDDGMSMADALRSGPPPLPPRRRSLALVAAEKFGLQQDAAEILINVLSQLEYAFDNGDGGNLIKGLFSAQFRQQMLMDSGNGFTESHRPVESQFSHPIIGVEEDDKDLYDGLAELYLSGDEVDYEGKKGYKMDLLDELPPVLYILMRRSQYDFARNRQIKTNTYIKFGETLAMDRFLAGADPLRREASIALTRQMMRMRARRHELRHHKPLSIPDTFRLVRDALDDKLGALLGDDAPAPDVLDGLGIQATRAEQEIALLSRDLVEGKETLEAMWADSRDVEYELVSVFVHGGTGTGGHYWTYQTAPGDGKYYYYSDDTVKDVPAADVFQDKSSQGVSPALLVYVRKGQGLVDTLHRRVAEEAAAEAAAGETEELRENSEEGEQAKAGDKATRREDPAASPTSPRVTFAVPPVSGPLWAANEWLHG</sequence>
<evidence type="ECO:0000256" key="4">
    <source>
        <dbReference type="ARBA" id="ARBA00022786"/>
    </source>
</evidence>
<dbReference type="PROSITE" id="PS00972">
    <property type="entry name" value="USP_1"/>
    <property type="match status" value="1"/>
</dbReference>
<feature type="compositionally biased region" description="Basic and acidic residues" evidence="7">
    <location>
        <begin position="1510"/>
        <end position="1534"/>
    </location>
</feature>
<dbReference type="GO" id="GO:0070628">
    <property type="term" value="F:proteasome binding"/>
    <property type="evidence" value="ECO:0007669"/>
    <property type="project" value="TreeGrafter"/>
</dbReference>
<feature type="region of interest" description="Disordered" evidence="7">
    <location>
        <begin position="229"/>
        <end position="253"/>
    </location>
</feature>
<evidence type="ECO:0000313" key="11">
    <source>
        <dbReference type="Proteomes" id="UP001222932"/>
    </source>
</evidence>
<dbReference type="InterPro" id="IPR028889">
    <property type="entry name" value="USP"/>
</dbReference>
<evidence type="ECO:0000256" key="1">
    <source>
        <dbReference type="ARBA" id="ARBA00000707"/>
    </source>
</evidence>
<feature type="region of interest" description="Disordered" evidence="7">
    <location>
        <begin position="89"/>
        <end position="118"/>
    </location>
</feature>